<evidence type="ECO:0000259" key="1">
    <source>
        <dbReference type="PROSITE" id="PS50908"/>
    </source>
</evidence>
<dbReference type="Proteomes" id="UP000272942">
    <property type="component" value="Unassembled WGS sequence"/>
</dbReference>
<evidence type="ECO:0000313" key="3">
    <source>
        <dbReference type="Proteomes" id="UP000272942"/>
    </source>
</evidence>
<reference evidence="4" key="1">
    <citation type="submission" date="2016-06" db="UniProtKB">
        <authorList>
            <consortium name="WormBaseParasite"/>
        </authorList>
    </citation>
    <scope>IDENTIFICATION</scope>
</reference>
<sequence length="190" mass="21852">MSDDNSNNKTRQDEELEAISSIYADEFFVIEPDNRLYLIRISSDQGNAATKKTIGVQFKFPSGYPSTMPLEYEIQAPWLRGPAFDHLNQELWELVTTSVDSPIVHTVVETVRTFLQQHEAEQSAWKQAAAMEEMEMYIEHIPEQWMEDCLLDHISPKAHELDTVHQDKIQGTKGRLWKAGNAMPPYGTLW</sequence>
<dbReference type="Pfam" id="PF05773">
    <property type="entry name" value="RWD"/>
    <property type="match status" value="1"/>
</dbReference>
<gene>
    <name evidence="2" type="ORF">ECPE_LOCUS13447</name>
</gene>
<accession>A0A183B2L2</accession>
<evidence type="ECO:0000313" key="2">
    <source>
        <dbReference type="EMBL" id="VDP90719.1"/>
    </source>
</evidence>
<dbReference type="InterPro" id="IPR023582">
    <property type="entry name" value="Impact"/>
</dbReference>
<dbReference type="AlphaFoldDB" id="A0A183B2L2"/>
<dbReference type="GO" id="GO:0140469">
    <property type="term" value="P:GCN2-mediated signaling"/>
    <property type="evidence" value="ECO:0007669"/>
    <property type="project" value="TreeGrafter"/>
</dbReference>
<keyword evidence="3" id="KW-1185">Reference proteome</keyword>
<dbReference type="SUPFAM" id="SSF54495">
    <property type="entry name" value="UBC-like"/>
    <property type="match status" value="1"/>
</dbReference>
<proteinExistence type="predicted"/>
<dbReference type="OrthoDB" id="69641at2759"/>
<dbReference type="InterPro" id="IPR016135">
    <property type="entry name" value="UBQ-conjugating_enzyme/RWD"/>
</dbReference>
<name>A0A183B2L2_9TREM</name>
<dbReference type="EMBL" id="UZAN01055098">
    <property type="protein sequence ID" value="VDP90719.1"/>
    <property type="molecule type" value="Genomic_DNA"/>
</dbReference>
<protein>
    <submittedName>
        <fullName evidence="4">RWD domain-containing protein</fullName>
    </submittedName>
</protein>
<dbReference type="GO" id="GO:0005737">
    <property type="term" value="C:cytoplasm"/>
    <property type="evidence" value="ECO:0007669"/>
    <property type="project" value="TreeGrafter"/>
</dbReference>
<feature type="domain" description="RWD" evidence="1">
    <location>
        <begin position="14"/>
        <end position="118"/>
    </location>
</feature>
<evidence type="ECO:0000313" key="4">
    <source>
        <dbReference type="WBParaSite" id="ECPE_0001348601-mRNA-1"/>
    </source>
</evidence>
<dbReference type="Gene3D" id="3.10.110.10">
    <property type="entry name" value="Ubiquitin Conjugating Enzyme"/>
    <property type="match status" value="1"/>
</dbReference>
<dbReference type="PROSITE" id="PS50908">
    <property type="entry name" value="RWD"/>
    <property type="match status" value="1"/>
</dbReference>
<dbReference type="WBParaSite" id="ECPE_0001348601-mRNA-1">
    <property type="protein sequence ID" value="ECPE_0001348601-mRNA-1"/>
    <property type="gene ID" value="ECPE_0001348601"/>
</dbReference>
<dbReference type="GO" id="GO:0006446">
    <property type="term" value="P:regulation of translational initiation"/>
    <property type="evidence" value="ECO:0007669"/>
    <property type="project" value="TreeGrafter"/>
</dbReference>
<organism evidence="4">
    <name type="scientific">Echinostoma caproni</name>
    <dbReference type="NCBI Taxonomy" id="27848"/>
    <lineage>
        <taxon>Eukaryota</taxon>
        <taxon>Metazoa</taxon>
        <taxon>Spiralia</taxon>
        <taxon>Lophotrochozoa</taxon>
        <taxon>Platyhelminthes</taxon>
        <taxon>Trematoda</taxon>
        <taxon>Digenea</taxon>
        <taxon>Plagiorchiida</taxon>
        <taxon>Echinostomata</taxon>
        <taxon>Echinostomatoidea</taxon>
        <taxon>Echinostomatidae</taxon>
        <taxon>Echinostoma</taxon>
    </lineage>
</organism>
<dbReference type="PANTHER" id="PTHR16301">
    <property type="entry name" value="IMPACT-RELATED"/>
    <property type="match status" value="1"/>
</dbReference>
<reference evidence="2 3" key="2">
    <citation type="submission" date="2018-11" db="EMBL/GenBank/DDBJ databases">
        <authorList>
            <consortium name="Pathogen Informatics"/>
        </authorList>
    </citation>
    <scope>NUCLEOTIDE SEQUENCE [LARGE SCALE GENOMIC DNA]</scope>
    <source>
        <strain evidence="2 3">Egypt</strain>
    </source>
</reference>
<dbReference type="CDD" id="cd23821">
    <property type="entry name" value="RWD_IMPACT"/>
    <property type="match status" value="1"/>
</dbReference>
<dbReference type="SMART" id="SM00591">
    <property type="entry name" value="RWD"/>
    <property type="match status" value="1"/>
</dbReference>
<dbReference type="PANTHER" id="PTHR16301:SF25">
    <property type="entry name" value="PROTEIN IMPACT"/>
    <property type="match status" value="1"/>
</dbReference>
<dbReference type="InterPro" id="IPR006575">
    <property type="entry name" value="RWD_dom"/>
</dbReference>